<dbReference type="SMART" id="SM00448">
    <property type="entry name" value="REC"/>
    <property type="match status" value="1"/>
</dbReference>
<dbReference type="SUPFAM" id="SSF52172">
    <property type="entry name" value="CheY-like"/>
    <property type="match status" value="1"/>
</dbReference>
<dbReference type="EMBL" id="FNCG01000003">
    <property type="protein sequence ID" value="SDG30476.1"/>
    <property type="molecule type" value="Genomic_DNA"/>
</dbReference>
<keyword evidence="5" id="KW-1185">Reference proteome</keyword>
<dbReference type="PANTHER" id="PTHR44591">
    <property type="entry name" value="STRESS RESPONSE REGULATOR PROTEIN 1"/>
    <property type="match status" value="1"/>
</dbReference>
<evidence type="ECO:0000256" key="1">
    <source>
        <dbReference type="ARBA" id="ARBA00022553"/>
    </source>
</evidence>
<evidence type="ECO:0000259" key="3">
    <source>
        <dbReference type="PROSITE" id="PS50110"/>
    </source>
</evidence>
<organism evidence="4 5">
    <name type="scientific">Mucilaginibacter gossypii</name>
    <dbReference type="NCBI Taxonomy" id="551996"/>
    <lineage>
        <taxon>Bacteria</taxon>
        <taxon>Pseudomonadati</taxon>
        <taxon>Bacteroidota</taxon>
        <taxon>Sphingobacteriia</taxon>
        <taxon>Sphingobacteriales</taxon>
        <taxon>Sphingobacteriaceae</taxon>
        <taxon>Mucilaginibacter</taxon>
    </lineage>
</organism>
<accession>A0A1G7T5A1</accession>
<dbReference type="AlphaFoldDB" id="A0A1G7T5A1"/>
<dbReference type="InterPro" id="IPR001789">
    <property type="entry name" value="Sig_transdc_resp-reg_receiver"/>
</dbReference>
<dbReference type="STRING" id="551996.SAMN05192573_10336"/>
<evidence type="ECO:0000313" key="4">
    <source>
        <dbReference type="EMBL" id="SDG30476.1"/>
    </source>
</evidence>
<dbReference type="InterPro" id="IPR011006">
    <property type="entry name" value="CheY-like_superfamily"/>
</dbReference>
<dbReference type="RefSeq" id="WP_091163648.1">
    <property type="nucleotide sequence ID" value="NZ_FNCG01000003.1"/>
</dbReference>
<name>A0A1G7T5A1_9SPHI</name>
<dbReference type="Gene3D" id="3.40.50.2300">
    <property type="match status" value="1"/>
</dbReference>
<protein>
    <submittedName>
        <fullName evidence="4">Putative two-component system response regulator</fullName>
    </submittedName>
</protein>
<keyword evidence="1 2" id="KW-0597">Phosphoprotein</keyword>
<dbReference type="PANTHER" id="PTHR44591:SF3">
    <property type="entry name" value="RESPONSE REGULATORY DOMAIN-CONTAINING PROTEIN"/>
    <property type="match status" value="1"/>
</dbReference>
<reference evidence="5" key="1">
    <citation type="submission" date="2016-10" db="EMBL/GenBank/DDBJ databases">
        <authorList>
            <person name="Varghese N."/>
            <person name="Submissions S."/>
        </authorList>
    </citation>
    <scope>NUCLEOTIDE SEQUENCE [LARGE SCALE GENOMIC DNA]</scope>
    <source>
        <strain evidence="5">Gh-67</strain>
    </source>
</reference>
<dbReference type="PROSITE" id="PS50110">
    <property type="entry name" value="RESPONSE_REGULATORY"/>
    <property type="match status" value="1"/>
</dbReference>
<evidence type="ECO:0000256" key="2">
    <source>
        <dbReference type="PROSITE-ProRule" id="PRU00169"/>
    </source>
</evidence>
<dbReference type="InterPro" id="IPR050595">
    <property type="entry name" value="Bact_response_regulator"/>
</dbReference>
<feature type="modified residue" description="4-aspartylphosphate" evidence="2">
    <location>
        <position position="52"/>
    </location>
</feature>
<feature type="domain" description="Response regulatory" evidence="3">
    <location>
        <begin position="4"/>
        <end position="91"/>
    </location>
</feature>
<dbReference type="Proteomes" id="UP000199705">
    <property type="component" value="Unassembled WGS sequence"/>
</dbReference>
<gene>
    <name evidence="4" type="ORF">SAMN05192573_10336</name>
</gene>
<dbReference type="GO" id="GO:0000160">
    <property type="term" value="P:phosphorelay signal transduction system"/>
    <property type="evidence" value="ECO:0007669"/>
    <property type="project" value="InterPro"/>
</dbReference>
<proteinExistence type="predicted"/>
<dbReference type="Pfam" id="PF00072">
    <property type="entry name" value="Response_reg"/>
    <property type="match status" value="1"/>
</dbReference>
<sequence length="91" mass="10174">MKNKVLLIEDNQDIRENAAELLELYGFEVLVADCGEAGLYLTDLHPDLIISDVVMPGISGYDVFNQLQEDSLKKTSPLSLLPHFPKRGTRT</sequence>
<evidence type="ECO:0000313" key="5">
    <source>
        <dbReference type="Proteomes" id="UP000199705"/>
    </source>
</evidence>